<dbReference type="EMBL" id="CP020814">
    <property type="protein sequence ID" value="ARK31318.1"/>
    <property type="molecule type" value="Genomic_DNA"/>
</dbReference>
<dbReference type="RefSeq" id="WP_066160689.1">
    <property type="nucleotide sequence ID" value="NZ_CP020814.1"/>
</dbReference>
<accession>A0A1X9MD25</accession>
<sequence>MNGEDIGELRRGLELLKRVYNNQFIVTEHLKLEVAELMTPKWMNELDDEKATISVEFIGGEILLKNY</sequence>
<dbReference type="STRING" id="199441.BkAM31D_16460"/>
<evidence type="ECO:0000313" key="1">
    <source>
        <dbReference type="EMBL" id="ARK31318.1"/>
    </source>
</evidence>
<organism evidence="1 2">
    <name type="scientific">Halalkalibacter krulwichiae</name>
    <dbReference type="NCBI Taxonomy" id="199441"/>
    <lineage>
        <taxon>Bacteria</taxon>
        <taxon>Bacillati</taxon>
        <taxon>Bacillota</taxon>
        <taxon>Bacilli</taxon>
        <taxon>Bacillales</taxon>
        <taxon>Bacillaceae</taxon>
        <taxon>Halalkalibacter</taxon>
    </lineage>
</organism>
<dbReference type="AlphaFoldDB" id="A0A1X9MD25"/>
<keyword evidence="2" id="KW-1185">Reference proteome</keyword>
<dbReference type="Proteomes" id="UP000193006">
    <property type="component" value="Chromosome"/>
</dbReference>
<evidence type="ECO:0000313" key="2">
    <source>
        <dbReference type="Proteomes" id="UP000193006"/>
    </source>
</evidence>
<proteinExistence type="predicted"/>
<gene>
    <name evidence="1" type="ORF">BkAM31D_16460</name>
</gene>
<name>A0A1X9MD25_9BACI</name>
<reference evidence="1 2" key="1">
    <citation type="submission" date="2017-04" db="EMBL/GenBank/DDBJ databases">
        <title>Bacillus krulwichiae AM31D Genome sequencing and assembly.</title>
        <authorList>
            <person name="Krulwich T.A."/>
            <person name="Anastor L."/>
            <person name="Ehrlich R."/>
            <person name="Ehrlich G.D."/>
            <person name="Janto B."/>
        </authorList>
    </citation>
    <scope>NUCLEOTIDE SEQUENCE [LARGE SCALE GENOMIC DNA]</scope>
    <source>
        <strain evidence="1 2">AM31D</strain>
    </source>
</reference>
<dbReference type="KEGG" id="bkw:BkAM31D_16460"/>
<protein>
    <submittedName>
        <fullName evidence="1">Uncharacterized protein</fullName>
    </submittedName>
</protein>